<dbReference type="Proteomes" id="UP000683424">
    <property type="component" value="Segment"/>
</dbReference>
<reference evidence="1" key="1">
    <citation type="submission" date="2020-09" db="EMBL/GenBank/DDBJ databases">
        <authorList>
            <person name="Gao C."/>
            <person name="Qiu Z."/>
        </authorList>
    </citation>
    <scope>NUCLEOTIDE SEQUENCE</scope>
</reference>
<gene>
    <name evidence="1" type="ORF">vBVpPBT1011_0017</name>
</gene>
<keyword evidence="2" id="KW-1185">Reference proteome</keyword>
<proteinExistence type="predicted"/>
<sequence length="69" mass="7708">MEPCKHNALNSVAKKCAKEMAKVGKDNIQALIEITTKHEQTIKALGFNKTDLLVEIGRINGRLEDRSNM</sequence>
<evidence type="ECO:0000313" key="1">
    <source>
        <dbReference type="EMBL" id="QWX10216.1"/>
    </source>
</evidence>
<name>A0A8F2XX29_9CAUD</name>
<dbReference type="EMBL" id="MW009675">
    <property type="protein sequence ID" value="QWX10216.1"/>
    <property type="molecule type" value="Genomic_DNA"/>
</dbReference>
<accession>A0A8F2XX29</accession>
<organism evidence="1 2">
    <name type="scientific">Vibrio phage vB_VpP_BT-1011</name>
    <dbReference type="NCBI Taxonomy" id="2799672"/>
    <lineage>
        <taxon>Viruses</taxon>
        <taxon>Duplodnaviria</taxon>
        <taxon>Heunggongvirae</taxon>
        <taxon>Uroviricota</taxon>
        <taxon>Caudoviricetes</taxon>
        <taxon>Tieomvirus</taxon>
        <taxon>Tieomvirus BT1011</taxon>
    </lineage>
</organism>
<evidence type="ECO:0000313" key="2">
    <source>
        <dbReference type="Proteomes" id="UP000683424"/>
    </source>
</evidence>
<protein>
    <submittedName>
        <fullName evidence="1">Uncharacterized protein</fullName>
    </submittedName>
</protein>